<gene>
    <name evidence="2" type="ORF">BJ322DRAFT_973256</name>
</gene>
<keyword evidence="3" id="KW-1185">Reference proteome</keyword>
<comment type="caution">
    <text evidence="2">The sequence shown here is derived from an EMBL/GenBank/DDBJ whole genome shotgun (WGS) entry which is preliminary data.</text>
</comment>
<dbReference type="PANTHER" id="PTHR47072:SF5">
    <property type="entry name" value="MYB_SANT-LIKE DOMAIN-CONTAINING PROTEIN"/>
    <property type="match status" value="1"/>
</dbReference>
<feature type="non-terminal residue" evidence="2">
    <location>
        <position position="145"/>
    </location>
</feature>
<dbReference type="OrthoDB" id="3366674at2759"/>
<dbReference type="PANTHER" id="PTHR47072">
    <property type="match status" value="1"/>
</dbReference>
<reference evidence="2" key="2">
    <citation type="submission" date="2020-11" db="EMBL/GenBank/DDBJ databases">
        <authorList>
            <consortium name="DOE Joint Genome Institute"/>
            <person name="Kuo A."/>
            <person name="Miyauchi S."/>
            <person name="Kiss E."/>
            <person name="Drula E."/>
            <person name="Kohler A."/>
            <person name="Sanchez-Garcia M."/>
            <person name="Andreopoulos B."/>
            <person name="Barry K.W."/>
            <person name="Bonito G."/>
            <person name="Buee M."/>
            <person name="Carver A."/>
            <person name="Chen C."/>
            <person name="Cichocki N."/>
            <person name="Clum A."/>
            <person name="Culley D."/>
            <person name="Crous P.W."/>
            <person name="Fauchery L."/>
            <person name="Girlanda M."/>
            <person name="Hayes R."/>
            <person name="Keri Z."/>
            <person name="Labutti K."/>
            <person name="Lipzen A."/>
            <person name="Lombard V."/>
            <person name="Magnuson J."/>
            <person name="Maillard F."/>
            <person name="Morin E."/>
            <person name="Murat C."/>
            <person name="Nolan M."/>
            <person name="Ohm R."/>
            <person name="Pangilinan J."/>
            <person name="Pereira M."/>
            <person name="Perotto S."/>
            <person name="Peter M."/>
            <person name="Riley R."/>
            <person name="Sitrit Y."/>
            <person name="Stielow B."/>
            <person name="Szollosi G."/>
            <person name="Zifcakova L."/>
            <person name="Stursova M."/>
            <person name="Spatafora J.W."/>
            <person name="Tedersoo L."/>
            <person name="Vaario L.-M."/>
            <person name="Yamada A."/>
            <person name="Yan M."/>
            <person name="Wang P."/>
            <person name="Xu J."/>
            <person name="Bruns T."/>
            <person name="Baldrian P."/>
            <person name="Vilgalys R."/>
            <person name="Henrissat B."/>
            <person name="Grigoriev I.V."/>
            <person name="Hibbett D."/>
            <person name="Nagy L.G."/>
            <person name="Martin F.M."/>
        </authorList>
    </citation>
    <scope>NUCLEOTIDE SEQUENCE</scope>
    <source>
        <strain evidence="2">UH-Tt-Lm1</strain>
    </source>
</reference>
<dbReference type="Proteomes" id="UP000736335">
    <property type="component" value="Unassembled WGS sequence"/>
</dbReference>
<feature type="non-terminal residue" evidence="2">
    <location>
        <position position="1"/>
    </location>
</feature>
<reference evidence="2" key="1">
    <citation type="journal article" date="2020" name="Nat. Commun.">
        <title>Large-scale genome sequencing of mycorrhizal fungi provides insights into the early evolution of symbiotic traits.</title>
        <authorList>
            <person name="Miyauchi S."/>
            <person name="Kiss E."/>
            <person name="Kuo A."/>
            <person name="Drula E."/>
            <person name="Kohler A."/>
            <person name="Sanchez-Garcia M."/>
            <person name="Morin E."/>
            <person name="Andreopoulos B."/>
            <person name="Barry K.W."/>
            <person name="Bonito G."/>
            <person name="Buee M."/>
            <person name="Carver A."/>
            <person name="Chen C."/>
            <person name="Cichocki N."/>
            <person name="Clum A."/>
            <person name="Culley D."/>
            <person name="Crous P.W."/>
            <person name="Fauchery L."/>
            <person name="Girlanda M."/>
            <person name="Hayes R.D."/>
            <person name="Keri Z."/>
            <person name="LaButti K."/>
            <person name="Lipzen A."/>
            <person name="Lombard V."/>
            <person name="Magnuson J."/>
            <person name="Maillard F."/>
            <person name="Murat C."/>
            <person name="Nolan M."/>
            <person name="Ohm R.A."/>
            <person name="Pangilinan J."/>
            <person name="Pereira M.F."/>
            <person name="Perotto S."/>
            <person name="Peter M."/>
            <person name="Pfister S."/>
            <person name="Riley R."/>
            <person name="Sitrit Y."/>
            <person name="Stielow J.B."/>
            <person name="Szollosi G."/>
            <person name="Zifcakova L."/>
            <person name="Stursova M."/>
            <person name="Spatafora J.W."/>
            <person name="Tedersoo L."/>
            <person name="Vaario L.M."/>
            <person name="Yamada A."/>
            <person name="Yan M."/>
            <person name="Wang P."/>
            <person name="Xu J."/>
            <person name="Bruns T."/>
            <person name="Baldrian P."/>
            <person name="Vilgalys R."/>
            <person name="Dunand C."/>
            <person name="Henrissat B."/>
            <person name="Grigoriev I.V."/>
            <person name="Hibbett D."/>
            <person name="Nagy L.G."/>
            <person name="Martin F.M."/>
        </authorList>
    </citation>
    <scope>NUCLEOTIDE SEQUENCE</scope>
    <source>
        <strain evidence="2">UH-Tt-Lm1</strain>
    </source>
</reference>
<dbReference type="InterPro" id="IPR024752">
    <property type="entry name" value="Myb/SANT-like_dom"/>
</dbReference>
<dbReference type="GO" id="GO:0003677">
    <property type="term" value="F:DNA binding"/>
    <property type="evidence" value="ECO:0007669"/>
    <property type="project" value="UniProtKB-KW"/>
</dbReference>
<keyword evidence="2" id="KW-0238">DNA-binding</keyword>
<dbReference type="AlphaFoldDB" id="A0A9P6H454"/>
<protein>
    <submittedName>
        <fullName evidence="2">Myb/SANT-like DNA-binding domain-containing protein</fullName>
    </submittedName>
</protein>
<evidence type="ECO:0000313" key="2">
    <source>
        <dbReference type="EMBL" id="KAF9779133.1"/>
    </source>
</evidence>
<dbReference type="Pfam" id="PF12776">
    <property type="entry name" value="Myb_DNA-bind_3"/>
    <property type="match status" value="1"/>
</dbReference>
<organism evidence="2 3">
    <name type="scientific">Thelephora terrestris</name>
    <dbReference type="NCBI Taxonomy" id="56493"/>
    <lineage>
        <taxon>Eukaryota</taxon>
        <taxon>Fungi</taxon>
        <taxon>Dikarya</taxon>
        <taxon>Basidiomycota</taxon>
        <taxon>Agaricomycotina</taxon>
        <taxon>Agaricomycetes</taxon>
        <taxon>Thelephorales</taxon>
        <taxon>Thelephoraceae</taxon>
        <taxon>Thelephora</taxon>
    </lineage>
</organism>
<sequence>PHATHTMPPKRCRWSTQDDQILVETLLTQKAAGNQAQSGWKTIVWSAVAAELKKVATDGQAEKTASKCNDHYCNLKSDFVLIKRLRDMSGFGWDDGRKLVTAADEQWEELAKACLKSIKWKSTPFPLYDEMFSLVDGIVATRSGA</sequence>
<proteinExistence type="predicted"/>
<accession>A0A9P6H454</accession>
<dbReference type="EMBL" id="WIUZ02000020">
    <property type="protein sequence ID" value="KAF9779133.1"/>
    <property type="molecule type" value="Genomic_DNA"/>
</dbReference>
<evidence type="ECO:0000259" key="1">
    <source>
        <dbReference type="Pfam" id="PF12776"/>
    </source>
</evidence>
<name>A0A9P6H454_9AGAM</name>
<feature type="domain" description="Myb/SANT-like" evidence="1">
    <location>
        <begin position="13"/>
        <end position="109"/>
    </location>
</feature>
<evidence type="ECO:0000313" key="3">
    <source>
        <dbReference type="Proteomes" id="UP000736335"/>
    </source>
</evidence>